<accession>A0A0P0WGJ8</accession>
<proteinExistence type="predicted"/>
<dbReference type="PaxDb" id="39947-A0A0P0WGJ8"/>
<evidence type="ECO:0000313" key="2">
    <source>
        <dbReference type="Proteomes" id="UP000059680"/>
    </source>
</evidence>
<dbReference type="EMBL" id="AP014960">
    <property type="protein sequence ID" value="BAS91736.1"/>
    <property type="molecule type" value="Genomic_DNA"/>
</dbReference>
<gene>
    <name evidence="1" type="ordered locus">Os04g0686150</name>
    <name evidence="1" type="ORF">OSNPB_040686150</name>
</gene>
<protein>
    <submittedName>
        <fullName evidence="1">Os04g0686150 protein</fullName>
    </submittedName>
</protein>
<dbReference type="Proteomes" id="UP000059680">
    <property type="component" value="Chromosome 4"/>
</dbReference>
<reference evidence="2" key="1">
    <citation type="journal article" date="2005" name="Nature">
        <title>The map-based sequence of the rice genome.</title>
        <authorList>
            <consortium name="International rice genome sequencing project (IRGSP)"/>
            <person name="Matsumoto T."/>
            <person name="Wu J."/>
            <person name="Kanamori H."/>
            <person name="Katayose Y."/>
            <person name="Fujisawa M."/>
            <person name="Namiki N."/>
            <person name="Mizuno H."/>
            <person name="Yamamoto K."/>
            <person name="Antonio B.A."/>
            <person name="Baba T."/>
            <person name="Sakata K."/>
            <person name="Nagamura Y."/>
            <person name="Aoki H."/>
            <person name="Arikawa K."/>
            <person name="Arita K."/>
            <person name="Bito T."/>
            <person name="Chiden Y."/>
            <person name="Fujitsuka N."/>
            <person name="Fukunaka R."/>
            <person name="Hamada M."/>
            <person name="Harada C."/>
            <person name="Hayashi A."/>
            <person name="Hijishita S."/>
            <person name="Honda M."/>
            <person name="Hosokawa S."/>
            <person name="Ichikawa Y."/>
            <person name="Idonuma A."/>
            <person name="Iijima M."/>
            <person name="Ikeda M."/>
            <person name="Ikeno M."/>
            <person name="Ito K."/>
            <person name="Ito S."/>
            <person name="Ito T."/>
            <person name="Ito Y."/>
            <person name="Ito Y."/>
            <person name="Iwabuchi A."/>
            <person name="Kamiya K."/>
            <person name="Karasawa W."/>
            <person name="Kurita K."/>
            <person name="Katagiri S."/>
            <person name="Kikuta A."/>
            <person name="Kobayashi H."/>
            <person name="Kobayashi N."/>
            <person name="Machita K."/>
            <person name="Maehara T."/>
            <person name="Masukawa M."/>
            <person name="Mizubayashi T."/>
            <person name="Mukai Y."/>
            <person name="Nagasaki H."/>
            <person name="Nagata Y."/>
            <person name="Naito S."/>
            <person name="Nakashima M."/>
            <person name="Nakama Y."/>
            <person name="Nakamichi Y."/>
            <person name="Nakamura M."/>
            <person name="Meguro A."/>
            <person name="Negishi M."/>
            <person name="Ohta I."/>
            <person name="Ohta T."/>
            <person name="Okamoto M."/>
            <person name="Ono N."/>
            <person name="Saji S."/>
            <person name="Sakaguchi M."/>
            <person name="Sakai K."/>
            <person name="Shibata M."/>
            <person name="Shimokawa T."/>
            <person name="Song J."/>
            <person name="Takazaki Y."/>
            <person name="Terasawa K."/>
            <person name="Tsugane M."/>
            <person name="Tsuji K."/>
            <person name="Ueda S."/>
            <person name="Waki K."/>
            <person name="Yamagata H."/>
            <person name="Yamamoto M."/>
            <person name="Yamamoto S."/>
            <person name="Yamane H."/>
            <person name="Yoshiki S."/>
            <person name="Yoshihara R."/>
            <person name="Yukawa K."/>
            <person name="Zhong H."/>
            <person name="Yano M."/>
            <person name="Yuan Q."/>
            <person name="Ouyang S."/>
            <person name="Liu J."/>
            <person name="Jones K.M."/>
            <person name="Gansberger K."/>
            <person name="Moffat K."/>
            <person name="Hill J."/>
            <person name="Bera J."/>
            <person name="Fadrosh D."/>
            <person name="Jin S."/>
            <person name="Johri S."/>
            <person name="Kim M."/>
            <person name="Overton L."/>
            <person name="Reardon M."/>
            <person name="Tsitrin T."/>
            <person name="Vuong H."/>
            <person name="Weaver B."/>
            <person name="Ciecko A."/>
            <person name="Tallon L."/>
            <person name="Jackson J."/>
            <person name="Pai G."/>
            <person name="Aken S.V."/>
            <person name="Utterback T."/>
            <person name="Reidmuller S."/>
            <person name="Feldblyum T."/>
            <person name="Hsiao J."/>
            <person name="Zismann V."/>
            <person name="Iobst S."/>
            <person name="de Vazeille A.R."/>
            <person name="Buell C.R."/>
            <person name="Ying K."/>
            <person name="Li Y."/>
            <person name="Lu T."/>
            <person name="Huang Y."/>
            <person name="Zhao Q."/>
            <person name="Feng Q."/>
            <person name="Zhang L."/>
            <person name="Zhu J."/>
            <person name="Weng Q."/>
            <person name="Mu J."/>
            <person name="Lu Y."/>
            <person name="Fan D."/>
            <person name="Liu Y."/>
            <person name="Guan J."/>
            <person name="Zhang Y."/>
            <person name="Yu S."/>
            <person name="Liu X."/>
            <person name="Zhang Y."/>
            <person name="Hong G."/>
            <person name="Han B."/>
            <person name="Choisne N."/>
            <person name="Demange N."/>
            <person name="Orjeda G."/>
            <person name="Samain S."/>
            <person name="Cattolico L."/>
            <person name="Pelletier E."/>
            <person name="Couloux A."/>
            <person name="Segurens B."/>
            <person name="Wincker P."/>
            <person name="D'Hont A."/>
            <person name="Scarpelli C."/>
            <person name="Weissenbach J."/>
            <person name="Salanoubat M."/>
            <person name="Quetier F."/>
            <person name="Yu Y."/>
            <person name="Kim H.R."/>
            <person name="Rambo T."/>
            <person name="Currie J."/>
            <person name="Collura K."/>
            <person name="Luo M."/>
            <person name="Yang T."/>
            <person name="Ammiraju J.S.S."/>
            <person name="Engler F."/>
            <person name="Soderlund C."/>
            <person name="Wing R.A."/>
            <person name="Palmer L.E."/>
            <person name="de la Bastide M."/>
            <person name="Spiegel L."/>
            <person name="Nascimento L."/>
            <person name="Zutavern T."/>
            <person name="O'Shaughnessy A."/>
            <person name="Dike S."/>
            <person name="Dedhia N."/>
            <person name="Preston R."/>
            <person name="Balija V."/>
            <person name="McCombie W.R."/>
            <person name="Chow T."/>
            <person name="Chen H."/>
            <person name="Chung M."/>
            <person name="Chen C."/>
            <person name="Shaw J."/>
            <person name="Wu H."/>
            <person name="Hsiao K."/>
            <person name="Chao Y."/>
            <person name="Chu M."/>
            <person name="Cheng C."/>
            <person name="Hour A."/>
            <person name="Lee P."/>
            <person name="Lin S."/>
            <person name="Lin Y."/>
            <person name="Liou J."/>
            <person name="Liu S."/>
            <person name="Hsing Y."/>
            <person name="Raghuvanshi S."/>
            <person name="Mohanty A."/>
            <person name="Bharti A.K."/>
            <person name="Gaur A."/>
            <person name="Gupta V."/>
            <person name="Kumar D."/>
            <person name="Ravi V."/>
            <person name="Vij S."/>
            <person name="Kapur A."/>
            <person name="Khurana P."/>
            <person name="Khurana P."/>
            <person name="Khurana J.P."/>
            <person name="Tyagi A.K."/>
            <person name="Gaikwad K."/>
            <person name="Singh A."/>
            <person name="Dalal V."/>
            <person name="Srivastava S."/>
            <person name="Dixit A."/>
            <person name="Pal A.K."/>
            <person name="Ghazi I.A."/>
            <person name="Yadav M."/>
            <person name="Pandit A."/>
            <person name="Bhargava A."/>
            <person name="Sureshbabu K."/>
            <person name="Batra K."/>
            <person name="Sharma T.R."/>
            <person name="Mohapatra T."/>
            <person name="Singh N.K."/>
            <person name="Messing J."/>
            <person name="Nelson A.B."/>
            <person name="Fuks G."/>
            <person name="Kavchok S."/>
            <person name="Keizer G."/>
            <person name="Linton E."/>
            <person name="Llaca V."/>
            <person name="Song R."/>
            <person name="Tanyolac B."/>
            <person name="Young S."/>
            <person name="Ho-Il K."/>
            <person name="Hahn J.H."/>
            <person name="Sangsakoo G."/>
            <person name="Vanavichit A."/>
            <person name="de Mattos Luiz.A.T."/>
            <person name="Zimmer P.D."/>
            <person name="Malone G."/>
            <person name="Dellagostin O."/>
            <person name="de Oliveira A.C."/>
            <person name="Bevan M."/>
            <person name="Bancroft I."/>
            <person name="Minx P."/>
            <person name="Cordum H."/>
            <person name="Wilson R."/>
            <person name="Cheng Z."/>
            <person name="Jin W."/>
            <person name="Jiang J."/>
            <person name="Leong S.A."/>
            <person name="Iwama H."/>
            <person name="Gojobori T."/>
            <person name="Itoh T."/>
            <person name="Niimura Y."/>
            <person name="Fujii Y."/>
            <person name="Habara T."/>
            <person name="Sakai H."/>
            <person name="Sato Y."/>
            <person name="Wilson G."/>
            <person name="Kumar K."/>
            <person name="McCouch S."/>
            <person name="Juretic N."/>
            <person name="Hoen D."/>
            <person name="Wright S."/>
            <person name="Bruskiewich R."/>
            <person name="Bureau T."/>
            <person name="Miyao A."/>
            <person name="Hirochika H."/>
            <person name="Nishikawa T."/>
            <person name="Kadowaki K."/>
            <person name="Sugiura M."/>
            <person name="Burr B."/>
            <person name="Sasaki T."/>
        </authorList>
    </citation>
    <scope>NUCLEOTIDE SEQUENCE [LARGE SCALE GENOMIC DNA]</scope>
    <source>
        <strain evidence="2">cv. Nipponbare</strain>
    </source>
</reference>
<organism evidence="1 2">
    <name type="scientific">Oryza sativa subsp. japonica</name>
    <name type="common">Rice</name>
    <dbReference type="NCBI Taxonomy" id="39947"/>
    <lineage>
        <taxon>Eukaryota</taxon>
        <taxon>Viridiplantae</taxon>
        <taxon>Streptophyta</taxon>
        <taxon>Embryophyta</taxon>
        <taxon>Tracheophyta</taxon>
        <taxon>Spermatophyta</taxon>
        <taxon>Magnoliopsida</taxon>
        <taxon>Liliopsida</taxon>
        <taxon>Poales</taxon>
        <taxon>Poaceae</taxon>
        <taxon>BOP clade</taxon>
        <taxon>Oryzoideae</taxon>
        <taxon>Oryzeae</taxon>
        <taxon>Oryzinae</taxon>
        <taxon>Oryza</taxon>
        <taxon>Oryza sativa</taxon>
    </lineage>
</organism>
<sequence length="135" mass="14973">MECQRRWMTRKKKANRLTVAQCFRAVPTVQFILAAGLAVRGLDWQNRQACPGMLGWNLHCTFGFISWGEDDLLAAVLCISSKPRSAVVVVASKQDQCGGRRPVDILHRCGQRTTTEQAFHFISEKGALPLGCLLG</sequence>
<evidence type="ECO:0000313" key="1">
    <source>
        <dbReference type="EMBL" id="BAS91736.1"/>
    </source>
</evidence>
<keyword evidence="2" id="KW-1185">Reference proteome</keyword>
<dbReference type="AlphaFoldDB" id="A0A0P0WGJ8"/>
<name>A0A0P0WGJ8_ORYSJ</name>
<dbReference type="InParanoid" id="A0A0P0WGJ8"/>
<reference evidence="1 2" key="3">
    <citation type="journal article" date="2013" name="Rice">
        <title>Improvement of the Oryza sativa Nipponbare reference genome using next generation sequence and optical map data.</title>
        <authorList>
            <person name="Kawahara Y."/>
            <person name="de la Bastide M."/>
            <person name="Hamilton J.P."/>
            <person name="Kanamori H."/>
            <person name="McCombie W.R."/>
            <person name="Ouyang S."/>
            <person name="Schwartz D.C."/>
            <person name="Tanaka T."/>
            <person name="Wu J."/>
            <person name="Zhou S."/>
            <person name="Childs K.L."/>
            <person name="Davidson R.M."/>
            <person name="Lin H."/>
            <person name="Quesada-Ocampo L."/>
            <person name="Vaillancourt B."/>
            <person name="Sakai H."/>
            <person name="Lee S.S."/>
            <person name="Kim J."/>
            <person name="Numa H."/>
            <person name="Itoh T."/>
            <person name="Buell C.R."/>
            <person name="Matsumoto T."/>
        </authorList>
    </citation>
    <scope>NUCLEOTIDE SEQUENCE [LARGE SCALE GENOMIC DNA]</scope>
    <source>
        <strain evidence="2">cv. Nipponbare</strain>
    </source>
</reference>
<reference evidence="1 2" key="2">
    <citation type="journal article" date="2013" name="Plant Cell Physiol.">
        <title>Rice Annotation Project Database (RAP-DB): an integrative and interactive database for rice genomics.</title>
        <authorList>
            <person name="Sakai H."/>
            <person name="Lee S.S."/>
            <person name="Tanaka T."/>
            <person name="Numa H."/>
            <person name="Kim J."/>
            <person name="Kawahara Y."/>
            <person name="Wakimoto H."/>
            <person name="Yang C.C."/>
            <person name="Iwamoto M."/>
            <person name="Abe T."/>
            <person name="Yamada Y."/>
            <person name="Muto A."/>
            <person name="Inokuchi H."/>
            <person name="Ikemura T."/>
            <person name="Matsumoto T."/>
            <person name="Sasaki T."/>
            <person name="Itoh T."/>
        </authorList>
    </citation>
    <scope>NUCLEOTIDE SEQUENCE [LARGE SCALE GENOMIC DNA]</scope>
    <source>
        <strain evidence="2">cv. Nipponbare</strain>
    </source>
</reference>